<dbReference type="CDD" id="cd04301">
    <property type="entry name" value="NAT_SF"/>
    <property type="match status" value="1"/>
</dbReference>
<dbReference type="Gene3D" id="3.40.630.30">
    <property type="match status" value="1"/>
</dbReference>
<dbReference type="PROSITE" id="PS51186">
    <property type="entry name" value="GNAT"/>
    <property type="match status" value="1"/>
</dbReference>
<evidence type="ECO:0000313" key="2">
    <source>
        <dbReference type="EMBL" id="AZI66920.1"/>
    </source>
</evidence>
<evidence type="ECO:0000313" key="3">
    <source>
        <dbReference type="Proteomes" id="UP000274483"/>
    </source>
</evidence>
<evidence type="ECO:0000259" key="1">
    <source>
        <dbReference type="PROSITE" id="PS51186"/>
    </source>
</evidence>
<dbReference type="EMBL" id="CP034158">
    <property type="protein sequence ID" value="AZI66920.1"/>
    <property type="molecule type" value="Genomic_DNA"/>
</dbReference>
<organism evidence="2 3">
    <name type="scientific">Kaistella daneshvariae</name>
    <dbReference type="NCBI Taxonomy" id="2487074"/>
    <lineage>
        <taxon>Bacteria</taxon>
        <taxon>Pseudomonadati</taxon>
        <taxon>Bacteroidota</taxon>
        <taxon>Flavobacteriia</taxon>
        <taxon>Flavobacteriales</taxon>
        <taxon>Weeksellaceae</taxon>
        <taxon>Chryseobacterium group</taxon>
        <taxon>Kaistella</taxon>
    </lineage>
</organism>
<dbReference type="Proteomes" id="UP000274483">
    <property type="component" value="Chromosome"/>
</dbReference>
<reference evidence="2 3" key="1">
    <citation type="submission" date="2018-11" db="EMBL/GenBank/DDBJ databases">
        <title>Proposal to divide the Flavobacteriaceae and reorganize its genera based on Amino Acid Identity values calculated from whole genome sequences.</title>
        <authorList>
            <person name="Nicholson A.C."/>
            <person name="Gulvik C.A."/>
            <person name="Whitney A.M."/>
            <person name="Humrighouse B.W."/>
            <person name="Bell M."/>
            <person name="Holmes B."/>
            <person name="Steigerwalt A.G."/>
            <person name="Villarma A."/>
            <person name="Sheth M."/>
            <person name="Batra D."/>
            <person name="Pryor J."/>
            <person name="Bernardet J.-F."/>
            <person name="Hugo C."/>
            <person name="Kampfer P."/>
            <person name="Newman J.D."/>
            <person name="McQuiston J.R."/>
        </authorList>
    </citation>
    <scope>NUCLEOTIDE SEQUENCE [LARGE SCALE GENOMIC DNA]</scope>
    <source>
        <strain evidence="2 3">H3001</strain>
    </source>
</reference>
<dbReference type="InterPro" id="IPR016181">
    <property type="entry name" value="Acyl_CoA_acyltransferase"/>
</dbReference>
<accession>A0ABM7C7I7</accession>
<proteinExistence type="predicted"/>
<keyword evidence="3" id="KW-1185">Reference proteome</keyword>
<name>A0ABM7C7I7_9FLAO</name>
<protein>
    <submittedName>
        <fullName evidence="2">GNAT family N-acetyltransferase</fullName>
    </submittedName>
</protein>
<dbReference type="Pfam" id="PF00583">
    <property type="entry name" value="Acetyltransf_1"/>
    <property type="match status" value="1"/>
</dbReference>
<dbReference type="RefSeq" id="WP_124757469.1">
    <property type="nucleotide sequence ID" value="NZ_CBCRWA010000002.1"/>
</dbReference>
<dbReference type="SUPFAM" id="SSF55729">
    <property type="entry name" value="Acyl-CoA N-acyltransferases (Nat)"/>
    <property type="match status" value="1"/>
</dbReference>
<feature type="domain" description="N-acetyltransferase" evidence="1">
    <location>
        <begin position="1"/>
        <end position="143"/>
    </location>
</feature>
<sequence length="231" mass="28180">MKLNTTPTSKQLAEIKSWLVDEKKNFDEGFYCNWNIIENSFNESKLVVLEFDKKIVGFITWTDHERKYVDIDIMEINRSFRKRGFGRILYKKTEEFFAEHNYIAIKLFCAPDNSESFWRKMEFIKFPYRSYSESELIYYKPLINIKELSVDKFLANKIELWDIEPYELKEQEPKWTWEIYNNNYPILQPCNPNWNLRLTKNGQIMKEDKIKYFDRYKEIEFGPFLYMTSSE</sequence>
<gene>
    <name evidence="2" type="ORF">EIB71_04180</name>
</gene>
<dbReference type="InterPro" id="IPR000182">
    <property type="entry name" value="GNAT_dom"/>
</dbReference>